<name>A0A7R8Z928_TIMDO</name>
<sequence length="615" mass="67225">MTCYLMTPGMTDQGSSTQSSSLGSMPSESWLKFFQDAGIPPAVAARYACTFAEHRLQSSMLMDLTKEDLQDLNITLKGDMIAILKHAKTVHEQNMQEMVMGMSSPSIQKVRPVKAPSNSHTEASKALSSPSPRRVSSSSLAVSTPRSRIVEKVKEDSESNSDYEEPLPRVEKSPVKRKNVVSLKSVKTSGMLTSTPPPRKKPRQVLPQHEGAYKIIMPAGTTPRTQQLLAKQGLEQFCLNPSPSAAILPPTAFHVAETPSYLLPRLTLPRLHSTSHRDSRCLDSILPPTETHVVGTPSYRPLRHPLPGQVKKTVFDRLGDGHNVISSTTEIKSPKFTITMQGSSIVKTKTTSEKASSVFSRLGGKTQVSSSVTSSLDLKTSELPHNPELKSSLPYAGILKTQTKKVTLGKKKTAVSTMRADEESSPKARVSDTLVGRLGAPTQIINKPTPRIARIVKSSQPEEEMVMLIGKSKLVALNKKPMGRKNKATAGILANPVNEQKLSVKSRLGIGLHADVPSTSGNISQKKMLKKVPRRPVIPRNDFEEDDLNDYDELVSIEDDDDYDHNVTSQTKSVRFGTVTKQIYKRGTAIAPKKSLKTQIGSIAMRTGVFSRLGV</sequence>
<evidence type="ECO:0008006" key="3">
    <source>
        <dbReference type="Google" id="ProtNLM"/>
    </source>
</evidence>
<dbReference type="SUPFAM" id="SSF47769">
    <property type="entry name" value="SAM/Pointed domain"/>
    <property type="match status" value="1"/>
</dbReference>
<feature type="compositionally biased region" description="Basic and acidic residues" evidence="1">
    <location>
        <begin position="148"/>
        <end position="157"/>
    </location>
</feature>
<dbReference type="GO" id="GO:0005634">
    <property type="term" value="C:nucleus"/>
    <property type="evidence" value="ECO:0007669"/>
    <property type="project" value="TreeGrafter"/>
</dbReference>
<dbReference type="AlphaFoldDB" id="A0A7R8Z928"/>
<dbReference type="Gene3D" id="1.10.150.50">
    <property type="entry name" value="Transcription Factor, Ets-1"/>
    <property type="match status" value="1"/>
</dbReference>
<dbReference type="EMBL" id="OA565998">
    <property type="protein sequence ID" value="CAD7198102.1"/>
    <property type="molecule type" value="Genomic_DNA"/>
</dbReference>
<dbReference type="InterPro" id="IPR039161">
    <property type="entry name" value="C19orf47-like"/>
</dbReference>
<organism evidence="2">
    <name type="scientific">Timema douglasi</name>
    <name type="common">Walking stick</name>
    <dbReference type="NCBI Taxonomy" id="61478"/>
    <lineage>
        <taxon>Eukaryota</taxon>
        <taxon>Metazoa</taxon>
        <taxon>Ecdysozoa</taxon>
        <taxon>Arthropoda</taxon>
        <taxon>Hexapoda</taxon>
        <taxon>Insecta</taxon>
        <taxon>Pterygota</taxon>
        <taxon>Neoptera</taxon>
        <taxon>Polyneoptera</taxon>
        <taxon>Phasmatodea</taxon>
        <taxon>Timematodea</taxon>
        <taxon>Timematoidea</taxon>
        <taxon>Timematidae</taxon>
        <taxon>Timema</taxon>
    </lineage>
</organism>
<gene>
    <name evidence="2" type="ORF">TDIB3V08_LOCUS4391</name>
</gene>
<dbReference type="InterPro" id="IPR040772">
    <property type="entry name" value="C19orf47_SAM"/>
</dbReference>
<evidence type="ECO:0000313" key="2">
    <source>
        <dbReference type="EMBL" id="CAD7198102.1"/>
    </source>
</evidence>
<feature type="compositionally biased region" description="Low complexity" evidence="1">
    <location>
        <begin position="126"/>
        <end position="143"/>
    </location>
</feature>
<accession>A0A7R8Z928</accession>
<dbReference type="CDD" id="cd09531">
    <property type="entry name" value="SAM_CS047"/>
    <property type="match status" value="1"/>
</dbReference>
<dbReference type="PANTHER" id="PTHR21359">
    <property type="entry name" value="DUF5577 DOMAIN-CONTAINING PROTEIN"/>
    <property type="match status" value="1"/>
</dbReference>
<reference evidence="2" key="1">
    <citation type="submission" date="2020-11" db="EMBL/GenBank/DDBJ databases">
        <authorList>
            <person name="Tran Van P."/>
        </authorList>
    </citation>
    <scope>NUCLEOTIDE SEQUENCE</scope>
</reference>
<dbReference type="Pfam" id="PF18017">
    <property type="entry name" value="SAM_4"/>
    <property type="match status" value="1"/>
</dbReference>
<dbReference type="PANTHER" id="PTHR21359:SF1">
    <property type="entry name" value="DUF5577 DOMAIN-CONTAINING PROTEIN"/>
    <property type="match status" value="1"/>
</dbReference>
<proteinExistence type="predicted"/>
<dbReference type="InterPro" id="IPR013761">
    <property type="entry name" value="SAM/pointed_sf"/>
</dbReference>
<evidence type="ECO:0000256" key="1">
    <source>
        <dbReference type="SAM" id="MobiDB-lite"/>
    </source>
</evidence>
<feature type="region of interest" description="Disordered" evidence="1">
    <location>
        <begin position="103"/>
        <end position="179"/>
    </location>
</feature>
<protein>
    <recommendedName>
        <fullName evidence="3">SAM domain-containing protein</fullName>
    </recommendedName>
</protein>